<gene>
    <name evidence="2" type="ORF">NBRC116585_05250</name>
</gene>
<dbReference type="RefSeq" id="WP_353293336.1">
    <property type="nucleotide sequence ID" value="NZ_BAABWH010000001.1"/>
</dbReference>
<evidence type="ECO:0000259" key="1">
    <source>
        <dbReference type="Pfam" id="PF20243"/>
    </source>
</evidence>
<organism evidence="2 3">
    <name type="scientific">Thalassolituus maritimus</name>
    <dbReference type="NCBI Taxonomy" id="484498"/>
    <lineage>
        <taxon>Bacteria</taxon>
        <taxon>Pseudomonadati</taxon>
        <taxon>Pseudomonadota</taxon>
        <taxon>Gammaproteobacteria</taxon>
        <taxon>Oceanospirillales</taxon>
        <taxon>Oceanospirillaceae</taxon>
        <taxon>Thalassolituus</taxon>
    </lineage>
</organism>
<sequence>MPRPMLHATAQFSRKPLMLSALTMTAVMLSACGGSDSSTEIDGPREVSLSIPFAAQVDGEAATCGTEFLSVGADATTVTFADLRLYAHDFKLVTDEDVEIDLTLDTLSGDSPAQNDRVVQLDLRDTVGCESGADANPNFNDLALVSGTVPEGVTVSALRFTLGVPFDLNHASQSDAAEPLRNPGRASGAGWNWQNGYKFASFDVMPVGGWTDPADAERSGSRWNAHIGSTGCPVTASELENGTEPETCTNENRPVITLALGAFELENLDSEAQESESVQVVIDYAELVEGVSVAQDEGGAPGCMSGPTDPECEDVFANLGLSWGDNTASTQSVFTLEAVPQSAPSAE</sequence>
<name>A0ABP9ZW94_9GAMM</name>
<keyword evidence="3" id="KW-1185">Reference proteome</keyword>
<accession>A0ABP9ZW94</accession>
<dbReference type="InterPro" id="IPR023977">
    <property type="entry name" value="MbnP-like"/>
</dbReference>
<dbReference type="EMBL" id="BAABWH010000001">
    <property type="protein sequence ID" value="GAA6144408.1"/>
    <property type="molecule type" value="Genomic_DNA"/>
</dbReference>
<evidence type="ECO:0000313" key="3">
    <source>
        <dbReference type="Proteomes" id="UP001481413"/>
    </source>
</evidence>
<feature type="domain" description="Copper-binding protein MbnP-like" evidence="1">
    <location>
        <begin position="48"/>
        <end position="305"/>
    </location>
</feature>
<dbReference type="NCBIfam" id="TIGR04052">
    <property type="entry name" value="MbnP_like_WxW"/>
    <property type="match status" value="1"/>
</dbReference>
<protein>
    <submittedName>
        <fullName evidence="2">Metallo-mystery pair system four-Cys motif protein</fullName>
    </submittedName>
</protein>
<dbReference type="PROSITE" id="PS51257">
    <property type="entry name" value="PROKAR_LIPOPROTEIN"/>
    <property type="match status" value="1"/>
</dbReference>
<reference evidence="2 3" key="1">
    <citation type="submission" date="2024-04" db="EMBL/GenBank/DDBJ databases">
        <title>Draft genome sequence of Thalassolituus maritimus NBRC 116585.</title>
        <authorList>
            <person name="Miyakawa T."/>
            <person name="Kusuya Y."/>
            <person name="Miura T."/>
        </authorList>
    </citation>
    <scope>NUCLEOTIDE SEQUENCE [LARGE SCALE GENOMIC DNA]</scope>
    <source>
        <strain evidence="2 3">5NW40-0001</strain>
    </source>
</reference>
<comment type="caution">
    <text evidence="2">The sequence shown here is derived from an EMBL/GenBank/DDBJ whole genome shotgun (WGS) entry which is preliminary data.</text>
</comment>
<proteinExistence type="predicted"/>
<evidence type="ECO:0000313" key="2">
    <source>
        <dbReference type="EMBL" id="GAA6144408.1"/>
    </source>
</evidence>
<dbReference type="Pfam" id="PF20243">
    <property type="entry name" value="MbnP"/>
    <property type="match status" value="1"/>
</dbReference>
<dbReference type="Proteomes" id="UP001481413">
    <property type="component" value="Unassembled WGS sequence"/>
</dbReference>
<dbReference type="InterPro" id="IPR046863">
    <property type="entry name" value="MbnP-like_dom"/>
</dbReference>